<dbReference type="SUPFAM" id="SSF52058">
    <property type="entry name" value="L domain-like"/>
    <property type="match status" value="1"/>
</dbReference>
<dbReference type="Pfam" id="PF03382">
    <property type="entry name" value="DUF285"/>
    <property type="match status" value="1"/>
</dbReference>
<reference evidence="4 5" key="1">
    <citation type="submission" date="2021-03" db="EMBL/GenBank/DDBJ databases">
        <authorList>
            <person name="Gilmore M.S."/>
            <person name="Schwartzman J."/>
            <person name="Van Tyne D."/>
            <person name="Martin M."/>
            <person name="Earl A.M."/>
            <person name="Manson A.L."/>
            <person name="Straub T."/>
            <person name="Salamzade R."/>
            <person name="Saavedra J."/>
            <person name="Lebreton F."/>
            <person name="Prichula J."/>
            <person name="Schaufler K."/>
            <person name="Gaca A."/>
            <person name="Sgardioli B."/>
            <person name="Wagenaar J."/>
            <person name="Strong T."/>
        </authorList>
    </citation>
    <scope>NUCLEOTIDE SEQUENCE [LARGE SCALE GENOMIC DNA]</scope>
    <source>
        <strain evidence="4 5">DIV1094</strain>
    </source>
</reference>
<feature type="domain" description="Bacterial repeat" evidence="3">
    <location>
        <begin position="150"/>
        <end position="220"/>
    </location>
</feature>
<sequence>MKSKINSNKTIILMTVIVVLLTHLPFHFAYGSETSESAPENQNDLGLGIERNATITFEASPSEGGRPISMPHITPPGGSLLYTISANPNQGFRFVRWELINGGSASISNLNAETTSLNIATGGPIGPPVHETVTIRAIYERVYNLNFQSSPNAGGNPRADQTILSQGETTTIHANVSNGYRFVQWEPVSGNTTIANRTSPSTSITMGAGDTTIRAVYEQITHSLSVQANPAIGGNPTASASSGVQGATINLNANPAVGYRFINWQFQTQNGAIITNSNLANTSLRMGTGPVIIQANYERLQQGSVVVRYLDEAGNELAQSDILSGFSGESYRTEAKEIEGWELVATPENATGVFTNVEQTVTYIYRKNQQLWGTVPWEYDEATKTIHLYGGIAGSVPEAPWKVHSEVEIIAVTNEVLLPENSAFLFSEARQLASIEGTGNFNTSRVTNMDEMFAHTSALKELDISQWDVSNVTSMNFTFAWMSNLIKLDVSQWNVSNVTNMSHAFAWTYNLEDIDVSQWNVENVTSMTNLFMSSSSLTELDLSNWNTRNKDIRGMFYLASRLSSLKLGEESVIGNTSLRNIVPTAEYTGRWVLEESLDSSVRTITFENSNEFMENYDGNHPGTYVWERFRPEELVAGLDPISDQSTAITGWMTEVTDMRTITYQNTAGQTMTVTNESPRIKWGEYQDPDQQIRQFEIPLEENERLATDTQVTLSLSKPSVETTGDLTIDEKVIKGIDYTANNFTLDRSKLEGLTSEAELHELILKESQASAHDVLSQADQSQEIKIVATDLTNGEVEDGTYFATLEVGNKAYQFSLGIDVSSKIHHLKVSIPTKMMFESLYQGEETNREFTSPDYEIRNHSELSVDTYVNQFIVEEDAGITLLKENENPLDHAYLQDGQMKKLSDIKQPLMELQVSSNGTNIPLYERTSEQRLAQVAPNTSVPFYLTGRYYGPYPKWISDNEYEQGGYYEDSLVPIYRLILRFVPRKISEINPVSE</sequence>
<evidence type="ECO:0000259" key="2">
    <source>
        <dbReference type="Pfam" id="PF06458"/>
    </source>
</evidence>
<keyword evidence="5" id="KW-1185">Reference proteome</keyword>
<keyword evidence="1" id="KW-0677">Repeat</keyword>
<dbReference type="Proteomes" id="UP000664360">
    <property type="component" value="Chromosome"/>
</dbReference>
<dbReference type="NCBIfam" id="TIGR02167">
    <property type="entry name" value="Liste_lipo_26"/>
    <property type="match status" value="4"/>
</dbReference>
<evidence type="ECO:0000259" key="3">
    <source>
        <dbReference type="Pfam" id="PF18998"/>
    </source>
</evidence>
<dbReference type="Gene3D" id="3.10.20.320">
    <property type="entry name" value="Putative peptidoglycan bound protein (lpxtg motif)"/>
    <property type="match status" value="1"/>
</dbReference>
<dbReference type="RefSeq" id="WP_206857398.1">
    <property type="nucleotide sequence ID" value="NZ_CP147250.1"/>
</dbReference>
<reference evidence="4 5" key="2">
    <citation type="submission" date="2024-03" db="EMBL/GenBank/DDBJ databases">
        <title>The Genome Sequence of Enterococcus sp. DIV1094.</title>
        <authorList>
            <consortium name="The Broad Institute Genomics Platform"/>
            <consortium name="The Broad Institute Microbial Omics Core"/>
            <consortium name="The Broad Institute Genomic Center for Infectious Diseases"/>
            <person name="Earl A."/>
            <person name="Manson A."/>
            <person name="Gilmore M."/>
            <person name="Schwartman J."/>
            <person name="Shea T."/>
            <person name="Abouelleil A."/>
            <person name="Cao P."/>
            <person name="Chapman S."/>
            <person name="Cusick C."/>
            <person name="Young S."/>
            <person name="Neafsey D."/>
            <person name="Nusbaum C."/>
            <person name="Birren B."/>
        </authorList>
    </citation>
    <scope>NUCLEOTIDE SEQUENCE [LARGE SCALE GENOMIC DNA]</scope>
    <source>
        <strain evidence="4 5">DIV1094</strain>
    </source>
</reference>
<proteinExistence type="predicted"/>
<evidence type="ECO:0000256" key="1">
    <source>
        <dbReference type="ARBA" id="ARBA00022737"/>
    </source>
</evidence>
<dbReference type="InterPro" id="IPR032675">
    <property type="entry name" value="LRR_dom_sf"/>
</dbReference>
<evidence type="ECO:0000313" key="5">
    <source>
        <dbReference type="Proteomes" id="UP000664360"/>
    </source>
</evidence>
<dbReference type="InterPro" id="IPR005046">
    <property type="entry name" value="DUF285"/>
</dbReference>
<protein>
    <recommendedName>
        <fullName evidence="6">Bacterial repeat domain-containing protein</fullName>
    </recommendedName>
</protein>
<accession>A0ABZ2T466</accession>
<dbReference type="Pfam" id="PF18998">
    <property type="entry name" value="Flg_new_2"/>
    <property type="match status" value="2"/>
</dbReference>
<evidence type="ECO:0000313" key="4">
    <source>
        <dbReference type="EMBL" id="WYJ80964.1"/>
    </source>
</evidence>
<dbReference type="EMBL" id="CP147250">
    <property type="protein sequence ID" value="WYJ80964.1"/>
    <property type="molecule type" value="Genomic_DNA"/>
</dbReference>
<dbReference type="Pfam" id="PF06458">
    <property type="entry name" value="MucBP"/>
    <property type="match status" value="1"/>
</dbReference>
<dbReference type="InterPro" id="IPR044060">
    <property type="entry name" value="Bacterial_rp_domain"/>
</dbReference>
<evidence type="ECO:0008006" key="6">
    <source>
        <dbReference type="Google" id="ProtNLM"/>
    </source>
</evidence>
<dbReference type="Gene3D" id="3.80.10.10">
    <property type="entry name" value="Ribonuclease Inhibitor"/>
    <property type="match status" value="1"/>
</dbReference>
<dbReference type="InterPro" id="IPR009459">
    <property type="entry name" value="MucBP_dom"/>
</dbReference>
<feature type="domain" description="Bacterial repeat" evidence="3">
    <location>
        <begin position="225"/>
        <end position="299"/>
    </location>
</feature>
<name>A0ABZ2T466_9ENTE</name>
<feature type="domain" description="MucBP" evidence="2">
    <location>
        <begin position="305"/>
        <end position="366"/>
    </location>
</feature>
<gene>
    <name evidence="4" type="ORF">DOK79_002548</name>
</gene>
<dbReference type="InterPro" id="IPR011889">
    <property type="entry name" value="Liste_lipo_26"/>
</dbReference>
<organism evidence="4 5">
    <name type="scientific">Candidatus Enterococcus mangumiae</name>
    <dbReference type="NCBI Taxonomy" id="2230878"/>
    <lineage>
        <taxon>Bacteria</taxon>
        <taxon>Bacillati</taxon>
        <taxon>Bacillota</taxon>
        <taxon>Bacilli</taxon>
        <taxon>Lactobacillales</taxon>
        <taxon>Enterococcaceae</taxon>
        <taxon>Enterococcus</taxon>
    </lineage>
</organism>